<dbReference type="CDD" id="cd12148">
    <property type="entry name" value="fungal_TF_MHR"/>
    <property type="match status" value="1"/>
</dbReference>
<gene>
    <name evidence="7" type="ORF">KCU98_g5187</name>
</gene>
<reference evidence="7" key="2">
    <citation type="submission" date="2021-08" db="EMBL/GenBank/DDBJ databases">
        <authorList>
            <person name="Gostincar C."/>
            <person name="Sun X."/>
            <person name="Song Z."/>
            <person name="Gunde-Cimerman N."/>
        </authorList>
    </citation>
    <scope>NUCLEOTIDE SEQUENCE</scope>
    <source>
        <strain evidence="7">EXF-9298</strain>
    </source>
</reference>
<dbReference type="GO" id="GO:0000981">
    <property type="term" value="F:DNA-binding transcription factor activity, RNA polymerase II-specific"/>
    <property type="evidence" value="ECO:0007669"/>
    <property type="project" value="InterPro"/>
</dbReference>
<dbReference type="GO" id="GO:0003677">
    <property type="term" value="F:DNA binding"/>
    <property type="evidence" value="ECO:0007669"/>
    <property type="project" value="UniProtKB-KW"/>
</dbReference>
<evidence type="ECO:0000259" key="6">
    <source>
        <dbReference type="PROSITE" id="PS50048"/>
    </source>
</evidence>
<dbReference type="Pfam" id="PF00172">
    <property type="entry name" value="Zn_clus"/>
    <property type="match status" value="1"/>
</dbReference>
<organism evidence="7 8">
    <name type="scientific">Aureobasidium melanogenum</name>
    <name type="common">Aureobasidium pullulans var. melanogenum</name>
    <dbReference type="NCBI Taxonomy" id="46634"/>
    <lineage>
        <taxon>Eukaryota</taxon>
        <taxon>Fungi</taxon>
        <taxon>Dikarya</taxon>
        <taxon>Ascomycota</taxon>
        <taxon>Pezizomycotina</taxon>
        <taxon>Dothideomycetes</taxon>
        <taxon>Dothideomycetidae</taxon>
        <taxon>Dothideales</taxon>
        <taxon>Saccotheciaceae</taxon>
        <taxon>Aureobasidium</taxon>
    </lineage>
</organism>
<dbReference type="SMART" id="SM00066">
    <property type="entry name" value="GAL4"/>
    <property type="match status" value="1"/>
</dbReference>
<dbReference type="PANTHER" id="PTHR46910:SF3">
    <property type="entry name" value="HALOTOLERANCE PROTEIN 9-RELATED"/>
    <property type="match status" value="1"/>
</dbReference>
<evidence type="ECO:0000256" key="1">
    <source>
        <dbReference type="ARBA" id="ARBA00004123"/>
    </source>
</evidence>
<feature type="non-terminal residue" evidence="7">
    <location>
        <position position="651"/>
    </location>
</feature>
<evidence type="ECO:0000256" key="2">
    <source>
        <dbReference type="ARBA" id="ARBA00022723"/>
    </source>
</evidence>
<dbReference type="PROSITE" id="PS50048">
    <property type="entry name" value="ZN2_CY6_FUNGAL_2"/>
    <property type="match status" value="1"/>
</dbReference>
<dbReference type="InterPro" id="IPR001138">
    <property type="entry name" value="Zn2Cys6_DnaBD"/>
</dbReference>
<dbReference type="EMBL" id="JAHFXS010000460">
    <property type="protein sequence ID" value="KAG9984758.1"/>
    <property type="molecule type" value="Genomic_DNA"/>
</dbReference>
<evidence type="ECO:0000256" key="5">
    <source>
        <dbReference type="SAM" id="MobiDB-lite"/>
    </source>
</evidence>
<sequence length="651" mass="72563">MDETISLANDPASLAKAQPKAGNKRKRQIVTAACERCRARRSKCDGLRPQCTKCTAADAECVYTVPVSQTRHDVSKARLEKMKEDFELMREVLDLLRSSNTTAAEQLLDRMRDSEDSLAFARTYASQRSSSSLHSRELLTHEPPGPRRRHDSTYSSHFGSQSPSALVSAPSMHFEPSLPEREPSVVRPSELPAHLDIPAEHNYRDAISSFHECSGKLFQVCDEDEIEASFDHVFHNPDGNPPSAISLCRLSALAAVGCLYMKGKRGDELKHTFYHVAKSLLDSCIETDPLISSTFCTLVSMYNIMSRATVALVYIELGIRLCRRFQIHTVCRPPTLSEERWKSGKRAWRTLIFFGAWISATIGYLSPDEWDIPGEGSFTVVERSAGADLEEMVQIEMVKIAVLKRNILHINMASPRLAANTIKTVKKDLDRWYDELPPIMHLFNLTKKDNSSTVSTELRRTIYFVHLLYLGALILLNRRVVIQSSPTELNDELSICSGVSVDKLADDSAVAAEQSARILGLLFDEGGGFERCWIVIFQAYSAGIILLHRFVQDNLQAPPSYVRNGDNLGCIDKCMRVLSHCGSVDPVAGKFEKTLGPFYATLRAAYDKPSSRLVSDLKKTEAELYRLADGIGVALHSQVDWVGSDKSTSDP</sequence>
<dbReference type="AlphaFoldDB" id="A0A9P8JVV8"/>
<comment type="caution">
    <text evidence="7">The sequence shown here is derived from an EMBL/GenBank/DDBJ whole genome shotgun (WGS) entry which is preliminary data.</text>
</comment>
<name>A0A9P8JVV8_AURME</name>
<dbReference type="PANTHER" id="PTHR46910">
    <property type="entry name" value="TRANSCRIPTION FACTOR PDR1"/>
    <property type="match status" value="1"/>
</dbReference>
<reference evidence="7" key="1">
    <citation type="journal article" date="2021" name="J Fungi (Basel)">
        <title>Virulence traits and population genomics of the black yeast Aureobasidium melanogenum.</title>
        <authorList>
            <person name="Cernosa A."/>
            <person name="Sun X."/>
            <person name="Gostincar C."/>
            <person name="Fang C."/>
            <person name="Gunde-Cimerman N."/>
            <person name="Song Z."/>
        </authorList>
    </citation>
    <scope>NUCLEOTIDE SEQUENCE</scope>
    <source>
        <strain evidence="7">EXF-9298</strain>
    </source>
</reference>
<evidence type="ECO:0000256" key="3">
    <source>
        <dbReference type="ARBA" id="ARBA00023125"/>
    </source>
</evidence>
<dbReference type="SUPFAM" id="SSF57701">
    <property type="entry name" value="Zn2/Cys6 DNA-binding domain"/>
    <property type="match status" value="1"/>
</dbReference>
<dbReference type="PROSITE" id="PS00463">
    <property type="entry name" value="ZN2_CY6_FUNGAL_1"/>
    <property type="match status" value="1"/>
</dbReference>
<dbReference type="Gene3D" id="4.10.240.10">
    <property type="entry name" value="Zn(2)-C6 fungal-type DNA-binding domain"/>
    <property type="match status" value="1"/>
</dbReference>
<dbReference type="GO" id="GO:0005634">
    <property type="term" value="C:nucleus"/>
    <property type="evidence" value="ECO:0007669"/>
    <property type="project" value="UniProtKB-SubCell"/>
</dbReference>
<dbReference type="CDD" id="cd00067">
    <property type="entry name" value="GAL4"/>
    <property type="match status" value="1"/>
</dbReference>
<keyword evidence="2" id="KW-0479">Metal-binding</keyword>
<evidence type="ECO:0000313" key="8">
    <source>
        <dbReference type="Proteomes" id="UP000729357"/>
    </source>
</evidence>
<keyword evidence="8" id="KW-1185">Reference proteome</keyword>
<dbReference type="InterPro" id="IPR036864">
    <property type="entry name" value="Zn2-C6_fun-type_DNA-bd_sf"/>
</dbReference>
<keyword evidence="3" id="KW-0238">DNA-binding</keyword>
<proteinExistence type="predicted"/>
<evidence type="ECO:0000313" key="7">
    <source>
        <dbReference type="EMBL" id="KAG9984758.1"/>
    </source>
</evidence>
<dbReference type="InterPro" id="IPR050987">
    <property type="entry name" value="AtrR-like"/>
</dbReference>
<accession>A0A9P8JVV8</accession>
<keyword evidence="4" id="KW-0539">Nucleus</keyword>
<comment type="subcellular location">
    <subcellularLocation>
        <location evidence="1">Nucleus</location>
    </subcellularLocation>
</comment>
<feature type="domain" description="Zn(2)-C6 fungal-type" evidence="6">
    <location>
        <begin position="33"/>
        <end position="63"/>
    </location>
</feature>
<dbReference type="GO" id="GO:0008270">
    <property type="term" value="F:zinc ion binding"/>
    <property type="evidence" value="ECO:0007669"/>
    <property type="project" value="InterPro"/>
</dbReference>
<evidence type="ECO:0000256" key="4">
    <source>
        <dbReference type="ARBA" id="ARBA00023242"/>
    </source>
</evidence>
<protein>
    <recommendedName>
        <fullName evidence="6">Zn(2)-C6 fungal-type domain-containing protein</fullName>
    </recommendedName>
</protein>
<feature type="compositionally biased region" description="Polar residues" evidence="5">
    <location>
        <begin position="153"/>
        <end position="165"/>
    </location>
</feature>
<dbReference type="Proteomes" id="UP000729357">
    <property type="component" value="Unassembled WGS sequence"/>
</dbReference>
<feature type="region of interest" description="Disordered" evidence="5">
    <location>
        <begin position="129"/>
        <end position="187"/>
    </location>
</feature>